<reference evidence="2" key="2">
    <citation type="submission" date="2021-02" db="EMBL/GenBank/DDBJ databases">
        <authorList>
            <person name="Kimball J.A."/>
            <person name="Haas M.W."/>
            <person name="Macchietto M."/>
            <person name="Kono T."/>
            <person name="Duquette J."/>
            <person name="Shao M."/>
        </authorList>
    </citation>
    <scope>NUCLEOTIDE SEQUENCE</scope>
    <source>
        <tissue evidence="2">Fresh leaf tissue</tissue>
    </source>
</reference>
<evidence type="ECO:0000256" key="1">
    <source>
        <dbReference type="SAM" id="MobiDB-lite"/>
    </source>
</evidence>
<name>A0A8J5WMR2_ZIZPA</name>
<accession>A0A8J5WMR2</accession>
<evidence type="ECO:0000313" key="2">
    <source>
        <dbReference type="EMBL" id="KAG8091314.1"/>
    </source>
</evidence>
<dbReference type="AlphaFoldDB" id="A0A8J5WMR2"/>
<proteinExistence type="predicted"/>
<comment type="caution">
    <text evidence="2">The sequence shown here is derived from an EMBL/GenBank/DDBJ whole genome shotgun (WGS) entry which is preliminary data.</text>
</comment>
<reference evidence="2" key="1">
    <citation type="journal article" date="2021" name="bioRxiv">
        <title>Whole Genome Assembly and Annotation of Northern Wild Rice, Zizania palustris L., Supports a Whole Genome Duplication in the Zizania Genus.</title>
        <authorList>
            <person name="Haas M."/>
            <person name="Kono T."/>
            <person name="Macchietto M."/>
            <person name="Millas R."/>
            <person name="McGilp L."/>
            <person name="Shao M."/>
            <person name="Duquette J."/>
            <person name="Hirsch C.N."/>
            <person name="Kimball J."/>
        </authorList>
    </citation>
    <scope>NUCLEOTIDE SEQUENCE</scope>
    <source>
        <tissue evidence="2">Fresh leaf tissue</tissue>
    </source>
</reference>
<feature type="compositionally biased region" description="Acidic residues" evidence="1">
    <location>
        <begin position="80"/>
        <end position="103"/>
    </location>
</feature>
<feature type="region of interest" description="Disordered" evidence="1">
    <location>
        <begin position="1"/>
        <end position="126"/>
    </location>
</feature>
<evidence type="ECO:0000313" key="3">
    <source>
        <dbReference type="Proteomes" id="UP000729402"/>
    </source>
</evidence>
<feature type="compositionally biased region" description="Basic and acidic residues" evidence="1">
    <location>
        <begin position="1"/>
        <end position="11"/>
    </location>
</feature>
<dbReference type="Proteomes" id="UP000729402">
    <property type="component" value="Unassembled WGS sequence"/>
</dbReference>
<keyword evidence="3" id="KW-1185">Reference proteome</keyword>
<gene>
    <name evidence="2" type="ORF">GUJ93_ZPchr0012g21117</name>
</gene>
<protein>
    <submittedName>
        <fullName evidence="2">Uncharacterized protein</fullName>
    </submittedName>
</protein>
<organism evidence="2 3">
    <name type="scientific">Zizania palustris</name>
    <name type="common">Northern wild rice</name>
    <dbReference type="NCBI Taxonomy" id="103762"/>
    <lineage>
        <taxon>Eukaryota</taxon>
        <taxon>Viridiplantae</taxon>
        <taxon>Streptophyta</taxon>
        <taxon>Embryophyta</taxon>
        <taxon>Tracheophyta</taxon>
        <taxon>Spermatophyta</taxon>
        <taxon>Magnoliopsida</taxon>
        <taxon>Liliopsida</taxon>
        <taxon>Poales</taxon>
        <taxon>Poaceae</taxon>
        <taxon>BOP clade</taxon>
        <taxon>Oryzoideae</taxon>
        <taxon>Oryzeae</taxon>
        <taxon>Zizaniinae</taxon>
        <taxon>Zizania</taxon>
    </lineage>
</organism>
<sequence length="170" mass="18515">MADRGRMKGVDGGEGGGSGEAREELELALSLGRRGWHLPRPAPPQAWDNEAAGSSRAADRTWDSPHVPMWRHGSHADSDAGGDVEAAEEVEEEEEEEGDEDGDRDLLSKRPKVHGFSEESPQHSGVNASFFGLESAHFTDPDEHGHFKLSHCPENELDCVLSLFPNDGSY</sequence>
<dbReference type="EMBL" id="JAAALK010000080">
    <property type="protein sequence ID" value="KAG8091314.1"/>
    <property type="molecule type" value="Genomic_DNA"/>
</dbReference>